<keyword evidence="4 10" id="KW-0812">Transmembrane</keyword>
<dbReference type="GO" id="GO:0005789">
    <property type="term" value="C:endoplasmic reticulum membrane"/>
    <property type="evidence" value="ECO:0000318"/>
    <property type="project" value="GO_Central"/>
</dbReference>
<dbReference type="PROSITE" id="PS01188">
    <property type="entry name" value="ELO"/>
    <property type="match status" value="1"/>
</dbReference>
<keyword evidence="12" id="KW-1185">Reference proteome</keyword>
<dbReference type="Pfam" id="PF01151">
    <property type="entry name" value="ELO"/>
    <property type="match status" value="1"/>
</dbReference>
<evidence type="ECO:0000256" key="6">
    <source>
        <dbReference type="ARBA" id="ARBA00022989"/>
    </source>
</evidence>
<feature type="transmembrane region" description="Helical" evidence="10">
    <location>
        <begin position="67"/>
        <end position="86"/>
    </location>
</feature>
<evidence type="ECO:0000256" key="4">
    <source>
        <dbReference type="ARBA" id="ARBA00022692"/>
    </source>
</evidence>
<dbReference type="Proteomes" id="UP000008144">
    <property type="component" value="Chromosome 5"/>
</dbReference>
<evidence type="ECO:0000256" key="9">
    <source>
        <dbReference type="ARBA" id="ARBA00023160"/>
    </source>
</evidence>
<dbReference type="GO" id="GO:0019367">
    <property type="term" value="P:fatty acid elongation, saturated fatty acid"/>
    <property type="evidence" value="ECO:0000318"/>
    <property type="project" value="GO_Central"/>
</dbReference>
<keyword evidence="5 10" id="KW-0276">Fatty acid metabolism</keyword>
<dbReference type="PANTHER" id="PTHR11157">
    <property type="entry name" value="FATTY ACID ACYL TRANSFERASE-RELATED"/>
    <property type="match status" value="1"/>
</dbReference>
<dbReference type="PANTHER" id="PTHR11157:SF69">
    <property type="entry name" value="ELONGATION OF VERY LONG CHAIN FATTY ACIDS PROTEIN 7"/>
    <property type="match status" value="1"/>
</dbReference>
<keyword evidence="8 10" id="KW-0472">Membrane</keyword>
<organism evidence="11 12">
    <name type="scientific">Ciona intestinalis</name>
    <name type="common">Transparent sea squirt</name>
    <name type="synonym">Ascidia intestinalis</name>
    <dbReference type="NCBI Taxonomy" id="7719"/>
    <lineage>
        <taxon>Eukaryota</taxon>
        <taxon>Metazoa</taxon>
        <taxon>Chordata</taxon>
        <taxon>Tunicata</taxon>
        <taxon>Ascidiacea</taxon>
        <taxon>Phlebobranchia</taxon>
        <taxon>Cionidae</taxon>
        <taxon>Ciona</taxon>
    </lineage>
</organism>
<evidence type="ECO:0000256" key="5">
    <source>
        <dbReference type="ARBA" id="ARBA00022832"/>
    </source>
</evidence>
<dbReference type="GO" id="GO:0034625">
    <property type="term" value="P:fatty acid elongation, monounsaturated fatty acid"/>
    <property type="evidence" value="ECO:0000318"/>
    <property type="project" value="GO_Central"/>
</dbReference>
<sequence>KMAALAIQAIEAYNETMYRPDPRSLAYPLIESHAFNVCSTLLYLFIVIFAGPRYMKNRKAFDLRKAIVVYNLTMVVVSAWMVYEFLAAGWATGYSLTCQKVDYSTSPKGLRMLRVCYVYWLSKHVEFLDTYFFIARKKTQQITFLHVFHHTIMAYTWWYGVKFAAGGLGTFHAPLNSFVHVIMYFYYGMAALGPTYRKYIWWKKYVTAIQLIQFVIIFTHIMNILLFQNCEYPPILKYIVLAYCCSFFVLFTNFWIQNYSKKSTKNLPSDKEQQRVKAE</sequence>
<dbReference type="EMBL" id="EAAA01002180">
    <property type="status" value="NOT_ANNOTATED_CDS"/>
    <property type="molecule type" value="Genomic_DNA"/>
</dbReference>
<keyword evidence="2 10" id="KW-0444">Lipid biosynthesis</keyword>
<evidence type="ECO:0000256" key="1">
    <source>
        <dbReference type="ARBA" id="ARBA00004141"/>
    </source>
</evidence>
<gene>
    <name evidence="11" type="primary">LOC100184237</name>
</gene>
<dbReference type="GeneTree" id="ENSGT01050000244838"/>
<feature type="transmembrane region" description="Helical" evidence="10">
    <location>
        <begin position="34"/>
        <end position="55"/>
    </location>
</feature>
<reference evidence="11" key="3">
    <citation type="submission" date="2025-08" db="UniProtKB">
        <authorList>
            <consortium name="Ensembl"/>
        </authorList>
    </citation>
    <scope>IDENTIFICATION</scope>
</reference>
<dbReference type="GO" id="GO:0034626">
    <property type="term" value="P:fatty acid elongation, polyunsaturated fatty acid"/>
    <property type="evidence" value="ECO:0000318"/>
    <property type="project" value="GO_Central"/>
</dbReference>
<evidence type="ECO:0000256" key="3">
    <source>
        <dbReference type="ARBA" id="ARBA00022679"/>
    </source>
</evidence>
<keyword evidence="9 10" id="KW-0275">Fatty acid biosynthesis</keyword>
<dbReference type="GO" id="GO:0009922">
    <property type="term" value="F:fatty acid elongase activity"/>
    <property type="evidence" value="ECO:0000318"/>
    <property type="project" value="GO_Central"/>
</dbReference>
<dbReference type="STRING" id="7719.ENSCINP00000018836"/>
<keyword evidence="7 10" id="KW-0443">Lipid metabolism</keyword>
<dbReference type="GO" id="GO:0030148">
    <property type="term" value="P:sphingolipid biosynthetic process"/>
    <property type="evidence" value="ECO:0000318"/>
    <property type="project" value="GO_Central"/>
</dbReference>
<name>F6S1J5_CIOIN</name>
<reference evidence="11" key="2">
    <citation type="journal article" date="2008" name="Genome Biol.">
        <title>Improved genome assembly and evidence-based global gene model set for the chordate Ciona intestinalis: new insight into intron and operon populations.</title>
        <authorList>
            <person name="Satou Y."/>
            <person name="Mineta K."/>
            <person name="Ogasawara M."/>
            <person name="Sasakura Y."/>
            <person name="Shoguchi E."/>
            <person name="Ueno K."/>
            <person name="Yamada L."/>
            <person name="Matsumoto J."/>
            <person name="Wasserscheid J."/>
            <person name="Dewar K."/>
            <person name="Wiley G.B."/>
            <person name="Macmil S.L."/>
            <person name="Roe B.A."/>
            <person name="Zeller R.W."/>
            <person name="Hastings K.E."/>
            <person name="Lemaire P."/>
            <person name="Lindquist E."/>
            <person name="Endo T."/>
            <person name="Hotta K."/>
            <person name="Inaba K."/>
        </authorList>
    </citation>
    <scope>NUCLEOTIDE SEQUENCE [LARGE SCALE GENOMIC DNA]</scope>
    <source>
        <strain evidence="11">wild type</strain>
    </source>
</reference>
<evidence type="ECO:0000256" key="10">
    <source>
        <dbReference type="RuleBase" id="RU361115"/>
    </source>
</evidence>
<reference evidence="12" key="1">
    <citation type="journal article" date="2002" name="Science">
        <title>The draft genome of Ciona intestinalis: insights into chordate and vertebrate origins.</title>
        <authorList>
            <person name="Dehal P."/>
            <person name="Satou Y."/>
            <person name="Campbell R.K."/>
            <person name="Chapman J."/>
            <person name="Degnan B."/>
            <person name="De Tomaso A."/>
            <person name="Davidson B."/>
            <person name="Di Gregorio A."/>
            <person name="Gelpke M."/>
            <person name="Goodstein D.M."/>
            <person name="Harafuji N."/>
            <person name="Hastings K.E."/>
            <person name="Ho I."/>
            <person name="Hotta K."/>
            <person name="Huang W."/>
            <person name="Kawashima T."/>
            <person name="Lemaire P."/>
            <person name="Martinez D."/>
            <person name="Meinertzhagen I.A."/>
            <person name="Necula S."/>
            <person name="Nonaka M."/>
            <person name="Putnam N."/>
            <person name="Rash S."/>
            <person name="Saiga H."/>
            <person name="Satake M."/>
            <person name="Terry A."/>
            <person name="Yamada L."/>
            <person name="Wang H.G."/>
            <person name="Awazu S."/>
            <person name="Azumi K."/>
            <person name="Boore J."/>
            <person name="Branno M."/>
            <person name="Chin-Bow S."/>
            <person name="DeSantis R."/>
            <person name="Doyle S."/>
            <person name="Francino P."/>
            <person name="Keys D.N."/>
            <person name="Haga S."/>
            <person name="Hayashi H."/>
            <person name="Hino K."/>
            <person name="Imai K.S."/>
            <person name="Inaba K."/>
            <person name="Kano S."/>
            <person name="Kobayashi K."/>
            <person name="Kobayashi M."/>
            <person name="Lee B.I."/>
            <person name="Makabe K.W."/>
            <person name="Manohar C."/>
            <person name="Matassi G."/>
            <person name="Medina M."/>
            <person name="Mochizuki Y."/>
            <person name="Mount S."/>
            <person name="Morishita T."/>
            <person name="Miura S."/>
            <person name="Nakayama A."/>
            <person name="Nishizaka S."/>
            <person name="Nomoto H."/>
            <person name="Ohta F."/>
            <person name="Oishi K."/>
            <person name="Rigoutsos I."/>
            <person name="Sano M."/>
            <person name="Sasaki A."/>
            <person name="Sasakura Y."/>
            <person name="Shoguchi E."/>
            <person name="Shin-i T."/>
            <person name="Spagnuolo A."/>
            <person name="Stainier D."/>
            <person name="Suzuki M.M."/>
            <person name="Tassy O."/>
            <person name="Takatori N."/>
            <person name="Tokuoka M."/>
            <person name="Yagi K."/>
            <person name="Yoshizaki F."/>
            <person name="Wada S."/>
            <person name="Zhang C."/>
            <person name="Hyatt P.D."/>
            <person name="Larimer F."/>
            <person name="Detter C."/>
            <person name="Doggett N."/>
            <person name="Glavina T."/>
            <person name="Hawkins T."/>
            <person name="Richardson P."/>
            <person name="Lucas S."/>
            <person name="Kohara Y."/>
            <person name="Levine M."/>
            <person name="Satoh N."/>
            <person name="Rokhsar D.S."/>
        </authorList>
    </citation>
    <scope>NUCLEOTIDE SEQUENCE [LARGE SCALE GENOMIC DNA]</scope>
</reference>
<comment type="subcellular location">
    <subcellularLocation>
        <location evidence="1">Membrane</location>
        <topology evidence="1">Multi-pass membrane protein</topology>
    </subcellularLocation>
</comment>
<dbReference type="AlphaFoldDB" id="F6S1J5"/>
<reference evidence="11" key="4">
    <citation type="submission" date="2025-09" db="UniProtKB">
        <authorList>
            <consortium name="Ensembl"/>
        </authorList>
    </citation>
    <scope>IDENTIFICATION</scope>
</reference>
<evidence type="ECO:0000313" key="12">
    <source>
        <dbReference type="Proteomes" id="UP000008144"/>
    </source>
</evidence>
<feature type="transmembrane region" description="Helical" evidence="10">
    <location>
        <begin position="142"/>
        <end position="161"/>
    </location>
</feature>
<evidence type="ECO:0000313" key="11">
    <source>
        <dbReference type="Ensembl" id="ENSCINP00000018836.3"/>
    </source>
</evidence>
<comment type="similarity">
    <text evidence="10">Belongs to the ELO family.</text>
</comment>
<comment type="catalytic activity">
    <reaction evidence="10">
        <text>a very-long-chain acyl-CoA + malonyl-CoA + H(+) = a very-long-chain 3-oxoacyl-CoA + CO2 + CoA</text>
        <dbReference type="Rhea" id="RHEA:32727"/>
        <dbReference type="ChEBI" id="CHEBI:15378"/>
        <dbReference type="ChEBI" id="CHEBI:16526"/>
        <dbReference type="ChEBI" id="CHEBI:57287"/>
        <dbReference type="ChEBI" id="CHEBI:57384"/>
        <dbReference type="ChEBI" id="CHEBI:90725"/>
        <dbReference type="ChEBI" id="CHEBI:90736"/>
        <dbReference type="EC" id="2.3.1.199"/>
    </reaction>
</comment>
<protein>
    <recommendedName>
        <fullName evidence="10">Elongation of very long chain fatty acids protein</fullName>
        <ecNumber evidence="10">2.3.1.199</ecNumber>
    </recommendedName>
    <alternativeName>
        <fullName evidence="10">Very-long-chain 3-oxoacyl-CoA synthase</fullName>
    </alternativeName>
</protein>
<dbReference type="EC" id="2.3.1.199" evidence="10"/>
<keyword evidence="3 10" id="KW-0808">Transferase</keyword>
<dbReference type="InterPro" id="IPR030457">
    <property type="entry name" value="ELO_CS"/>
</dbReference>
<keyword evidence="6 10" id="KW-1133">Transmembrane helix</keyword>
<dbReference type="InterPro" id="IPR002076">
    <property type="entry name" value="ELO_fam"/>
</dbReference>
<feature type="transmembrane region" description="Helical" evidence="10">
    <location>
        <begin position="238"/>
        <end position="256"/>
    </location>
</feature>
<proteinExistence type="inferred from homology"/>
<evidence type="ECO:0000256" key="8">
    <source>
        <dbReference type="ARBA" id="ARBA00023136"/>
    </source>
</evidence>
<evidence type="ECO:0000256" key="7">
    <source>
        <dbReference type="ARBA" id="ARBA00023098"/>
    </source>
</evidence>
<dbReference type="GO" id="GO:0042761">
    <property type="term" value="P:very long-chain fatty acid biosynthetic process"/>
    <property type="evidence" value="ECO:0000318"/>
    <property type="project" value="GO_Central"/>
</dbReference>
<evidence type="ECO:0000256" key="2">
    <source>
        <dbReference type="ARBA" id="ARBA00022516"/>
    </source>
</evidence>
<dbReference type="OMA" id="EFMQNAD"/>
<dbReference type="Ensembl" id="ENSCINT00000018836.3">
    <property type="protein sequence ID" value="ENSCINP00000018836.3"/>
    <property type="gene ID" value="ENSCING00000009268.3"/>
</dbReference>
<dbReference type="FunCoup" id="F6S1J5">
    <property type="interactions" value="15"/>
</dbReference>
<dbReference type="InParanoid" id="F6S1J5"/>
<feature type="transmembrane region" description="Helical" evidence="10">
    <location>
        <begin position="205"/>
        <end position="226"/>
    </location>
</feature>
<accession>F6S1J5</accession>
<dbReference type="HOGENOM" id="CLU_048483_0_1_1"/>
<feature type="transmembrane region" description="Helical" evidence="10">
    <location>
        <begin position="173"/>
        <end position="193"/>
    </location>
</feature>